<dbReference type="SUPFAM" id="SSF46785">
    <property type="entry name" value="Winged helix' DNA-binding domain"/>
    <property type="match status" value="1"/>
</dbReference>
<protein>
    <recommendedName>
        <fullName evidence="3">HTH marR-type domain-containing protein</fullName>
    </recommendedName>
</protein>
<dbReference type="Gene3D" id="1.10.10.10">
    <property type="entry name" value="Winged helix-like DNA-binding domain superfamily/Winged helix DNA-binding domain"/>
    <property type="match status" value="1"/>
</dbReference>
<gene>
    <name evidence="1" type="ORF">ABZ508_21665</name>
</gene>
<evidence type="ECO:0000313" key="1">
    <source>
        <dbReference type="EMBL" id="MEU0709970.1"/>
    </source>
</evidence>
<reference evidence="1 2" key="1">
    <citation type="submission" date="2024-06" db="EMBL/GenBank/DDBJ databases">
        <title>The Natural Products Discovery Center: Release of the First 8490 Sequenced Strains for Exploring Actinobacteria Biosynthetic Diversity.</title>
        <authorList>
            <person name="Kalkreuter E."/>
            <person name="Kautsar S.A."/>
            <person name="Yang D."/>
            <person name="Bader C.D."/>
            <person name="Teijaro C.N."/>
            <person name="Fluegel L."/>
            <person name="Davis C.M."/>
            <person name="Simpson J.R."/>
            <person name="Lauterbach L."/>
            <person name="Steele A.D."/>
            <person name="Gui C."/>
            <person name="Meng S."/>
            <person name="Li G."/>
            <person name="Viehrig K."/>
            <person name="Ye F."/>
            <person name="Su P."/>
            <person name="Kiefer A.F."/>
            <person name="Nichols A."/>
            <person name="Cepeda A.J."/>
            <person name="Yan W."/>
            <person name="Fan B."/>
            <person name="Jiang Y."/>
            <person name="Adhikari A."/>
            <person name="Zheng C.-J."/>
            <person name="Schuster L."/>
            <person name="Cowan T.M."/>
            <person name="Smanski M.J."/>
            <person name="Chevrette M.G."/>
            <person name="De Carvalho L.P.S."/>
            <person name="Shen B."/>
        </authorList>
    </citation>
    <scope>NUCLEOTIDE SEQUENCE [LARGE SCALE GENOMIC DNA]</scope>
    <source>
        <strain evidence="1 2">NPDC006337</strain>
    </source>
</reference>
<organism evidence="1 2">
    <name type="scientific">Streptomyces lavendulocolor</name>
    <dbReference type="NCBI Taxonomy" id="67316"/>
    <lineage>
        <taxon>Bacteria</taxon>
        <taxon>Bacillati</taxon>
        <taxon>Actinomycetota</taxon>
        <taxon>Actinomycetes</taxon>
        <taxon>Kitasatosporales</taxon>
        <taxon>Streptomycetaceae</taxon>
        <taxon>Streptomyces</taxon>
    </lineage>
</organism>
<dbReference type="RefSeq" id="WP_359656012.1">
    <property type="nucleotide sequence ID" value="NZ_JBEXZO010000001.1"/>
</dbReference>
<comment type="caution">
    <text evidence="1">The sequence shown here is derived from an EMBL/GenBank/DDBJ whole genome shotgun (WGS) entry which is preliminary data.</text>
</comment>
<proteinExistence type="predicted"/>
<evidence type="ECO:0008006" key="3">
    <source>
        <dbReference type="Google" id="ProtNLM"/>
    </source>
</evidence>
<name>A0ABV2W8W0_9ACTN</name>
<dbReference type="Proteomes" id="UP001550378">
    <property type="component" value="Unassembled WGS sequence"/>
</dbReference>
<sequence length="53" mass="5848">MSEAAGRAHVTVSTVTYHCDRLARSCLLRRLRHGREVRLCLTDDGAALLDLPA</sequence>
<dbReference type="InterPro" id="IPR036388">
    <property type="entry name" value="WH-like_DNA-bd_sf"/>
</dbReference>
<keyword evidence="2" id="KW-1185">Reference proteome</keyword>
<dbReference type="InterPro" id="IPR036390">
    <property type="entry name" value="WH_DNA-bd_sf"/>
</dbReference>
<dbReference type="EMBL" id="JBEXZR010000020">
    <property type="protein sequence ID" value="MEU0709970.1"/>
    <property type="molecule type" value="Genomic_DNA"/>
</dbReference>
<accession>A0ABV2W8W0</accession>
<evidence type="ECO:0000313" key="2">
    <source>
        <dbReference type="Proteomes" id="UP001550378"/>
    </source>
</evidence>